<dbReference type="InterPro" id="IPR036388">
    <property type="entry name" value="WH-like_DNA-bd_sf"/>
</dbReference>
<evidence type="ECO:0000256" key="1">
    <source>
        <dbReference type="SAM" id="MobiDB-lite"/>
    </source>
</evidence>
<gene>
    <name evidence="2" type="ORF">GCM10011389_14680</name>
</gene>
<evidence type="ECO:0008006" key="4">
    <source>
        <dbReference type="Google" id="ProtNLM"/>
    </source>
</evidence>
<evidence type="ECO:0000313" key="3">
    <source>
        <dbReference type="Proteomes" id="UP000642571"/>
    </source>
</evidence>
<dbReference type="SUPFAM" id="SSF46785">
    <property type="entry name" value="Winged helix' DNA-binding domain"/>
    <property type="match status" value="1"/>
</dbReference>
<keyword evidence="3" id="KW-1185">Reference proteome</keyword>
<feature type="region of interest" description="Disordered" evidence="1">
    <location>
        <begin position="133"/>
        <end position="164"/>
    </location>
</feature>
<dbReference type="Proteomes" id="UP000642571">
    <property type="component" value="Unassembled WGS sequence"/>
</dbReference>
<comment type="caution">
    <text evidence="2">The sequence shown here is derived from an EMBL/GenBank/DDBJ whole genome shotgun (WGS) entry which is preliminary data.</text>
</comment>
<name>A0ABQ1PZ57_9BACI</name>
<dbReference type="EMBL" id="BMIN01000005">
    <property type="protein sequence ID" value="GGD08197.1"/>
    <property type="molecule type" value="Genomic_DNA"/>
</dbReference>
<dbReference type="Gene3D" id="1.10.10.10">
    <property type="entry name" value="Winged helix-like DNA-binding domain superfamily/Winged helix DNA-binding domain"/>
    <property type="match status" value="1"/>
</dbReference>
<organism evidence="2 3">
    <name type="scientific">Pontibacillus salipaludis</name>
    <dbReference type="NCBI Taxonomy" id="1697394"/>
    <lineage>
        <taxon>Bacteria</taxon>
        <taxon>Bacillati</taxon>
        <taxon>Bacillota</taxon>
        <taxon>Bacilli</taxon>
        <taxon>Bacillales</taxon>
        <taxon>Bacillaceae</taxon>
        <taxon>Pontibacillus</taxon>
    </lineage>
</organism>
<evidence type="ECO:0000313" key="2">
    <source>
        <dbReference type="EMBL" id="GGD08197.1"/>
    </source>
</evidence>
<sequence>MNINHLKKYQTFSSVAELDQHVRGFLRRYKWELSEGNLEILTYIWRHSVKYPGVSFAKVNTIVSTTGRSRSTVIRTINRFENMNLIKRVATIRPNGKRGVNLLLFQPQEAFLTPHDDTLPDTAIDTVSIEAEATSPNECTPEYQEEAENKQGEKQPVKTKKIEGRPGSRFDMDYTFLPSYIPASFVEVAKPFFTPVEVDRAWECIHRAYRREQMHHGIEAYLEGVTRTFKQAIFLYKQGKIKKEFCGYLYSCVLESLRQEKRKETIQCTDSVYYDWLDEA</sequence>
<protein>
    <recommendedName>
        <fullName evidence="4">Helix-turn-helix domain-containing protein</fullName>
    </recommendedName>
</protein>
<dbReference type="RefSeq" id="WP_188652343.1">
    <property type="nucleotide sequence ID" value="NZ_BMIN01000005.1"/>
</dbReference>
<dbReference type="InterPro" id="IPR036390">
    <property type="entry name" value="WH_DNA-bd_sf"/>
</dbReference>
<accession>A0ABQ1PZ57</accession>
<feature type="compositionally biased region" description="Basic and acidic residues" evidence="1">
    <location>
        <begin position="147"/>
        <end position="164"/>
    </location>
</feature>
<proteinExistence type="predicted"/>
<reference evidence="3" key="1">
    <citation type="journal article" date="2019" name="Int. J. Syst. Evol. Microbiol.">
        <title>The Global Catalogue of Microorganisms (GCM) 10K type strain sequencing project: providing services to taxonomists for standard genome sequencing and annotation.</title>
        <authorList>
            <consortium name="The Broad Institute Genomics Platform"/>
            <consortium name="The Broad Institute Genome Sequencing Center for Infectious Disease"/>
            <person name="Wu L."/>
            <person name="Ma J."/>
        </authorList>
    </citation>
    <scope>NUCLEOTIDE SEQUENCE [LARGE SCALE GENOMIC DNA]</scope>
    <source>
        <strain evidence="3">CGMCC 1.15353</strain>
    </source>
</reference>